<accession>X1DRK7</accession>
<feature type="non-terminal residue" evidence="3">
    <location>
        <position position="287"/>
    </location>
</feature>
<dbReference type="AlphaFoldDB" id="X1DRK7"/>
<dbReference type="EMBL" id="BART01022648">
    <property type="protein sequence ID" value="GAG99016.1"/>
    <property type="molecule type" value="Genomic_DNA"/>
</dbReference>
<feature type="coiled-coil region" evidence="1">
    <location>
        <begin position="139"/>
        <end position="187"/>
    </location>
</feature>
<gene>
    <name evidence="3" type="ORF">S01H4_41417</name>
</gene>
<dbReference type="Pfam" id="PF09979">
    <property type="entry name" value="DUF2213"/>
    <property type="match status" value="1"/>
</dbReference>
<sequence>TPANSQEFQRGHSMSPPTRTADGLDVDLVVTDAKLIDDAESKRKTGISLGMRNTFDHSPGIWTAPDGSKHPYETIQRNMVTNHIAIVSTPRVTSAQLHLDSLDKDGPQETNMENLGTLTIDGAAFPIDANVAKVATAYMARKETELSALQAKFDEATKSYDSLTEEKDKAIAERDTAHAERDTLKEKVETADSVDIAKLVTERIAFTDRAKSVMTADSFDEVKGGSDLEIMKAACSNAKLVMTEDSDAYLRARFDGLVDQAATTNDSKLKGASLKQTPIQLSENAKI</sequence>
<evidence type="ECO:0000313" key="3">
    <source>
        <dbReference type="EMBL" id="GAG99016.1"/>
    </source>
</evidence>
<protein>
    <submittedName>
        <fullName evidence="3">Uncharacterized protein</fullName>
    </submittedName>
</protein>
<reference evidence="3" key="1">
    <citation type="journal article" date="2014" name="Front. Microbiol.">
        <title>High frequency of phylogenetically diverse reductive dehalogenase-homologous genes in deep subseafloor sedimentary metagenomes.</title>
        <authorList>
            <person name="Kawai M."/>
            <person name="Futagami T."/>
            <person name="Toyoda A."/>
            <person name="Takaki Y."/>
            <person name="Nishi S."/>
            <person name="Hori S."/>
            <person name="Arai W."/>
            <person name="Tsubouchi T."/>
            <person name="Morono Y."/>
            <person name="Uchiyama I."/>
            <person name="Ito T."/>
            <person name="Fujiyama A."/>
            <person name="Inagaki F."/>
            <person name="Takami H."/>
        </authorList>
    </citation>
    <scope>NUCLEOTIDE SEQUENCE</scope>
    <source>
        <strain evidence="3">Expedition CK06-06</strain>
    </source>
</reference>
<evidence type="ECO:0000256" key="1">
    <source>
        <dbReference type="SAM" id="Coils"/>
    </source>
</evidence>
<feature type="non-terminal residue" evidence="3">
    <location>
        <position position="1"/>
    </location>
</feature>
<name>X1DRK7_9ZZZZ</name>
<dbReference type="InterPro" id="IPR016913">
    <property type="entry name" value="UCP029215"/>
</dbReference>
<evidence type="ECO:0000256" key="2">
    <source>
        <dbReference type="SAM" id="MobiDB-lite"/>
    </source>
</evidence>
<feature type="region of interest" description="Disordered" evidence="2">
    <location>
        <begin position="1"/>
        <end position="23"/>
    </location>
</feature>
<proteinExistence type="predicted"/>
<keyword evidence="1" id="KW-0175">Coiled coil</keyword>
<organism evidence="3">
    <name type="scientific">marine sediment metagenome</name>
    <dbReference type="NCBI Taxonomy" id="412755"/>
    <lineage>
        <taxon>unclassified sequences</taxon>
        <taxon>metagenomes</taxon>
        <taxon>ecological metagenomes</taxon>
    </lineage>
</organism>
<comment type="caution">
    <text evidence="3">The sequence shown here is derived from an EMBL/GenBank/DDBJ whole genome shotgun (WGS) entry which is preliminary data.</text>
</comment>